<dbReference type="InterPro" id="IPR037721">
    <property type="entry name" value="Ferlin"/>
</dbReference>
<dbReference type="InterPro" id="IPR012968">
    <property type="entry name" value="FerIin_dom"/>
</dbReference>
<keyword evidence="4" id="KW-1133">Transmembrane helix</keyword>
<dbReference type="PANTHER" id="PTHR12546:SF33">
    <property type="entry name" value="SPERM VESICLE FUSION PROTEIN FER-1"/>
    <property type="match status" value="1"/>
</dbReference>
<dbReference type="GO" id="GO:0061025">
    <property type="term" value="P:membrane fusion"/>
    <property type="evidence" value="ECO:0007669"/>
    <property type="project" value="TreeGrafter"/>
</dbReference>
<organism evidence="7 8">
    <name type="scientific">Meganyctiphanes norvegica</name>
    <name type="common">Northern krill</name>
    <name type="synonym">Thysanopoda norvegica</name>
    <dbReference type="NCBI Taxonomy" id="48144"/>
    <lineage>
        <taxon>Eukaryota</taxon>
        <taxon>Metazoa</taxon>
        <taxon>Ecdysozoa</taxon>
        <taxon>Arthropoda</taxon>
        <taxon>Crustacea</taxon>
        <taxon>Multicrustacea</taxon>
        <taxon>Malacostraca</taxon>
        <taxon>Eumalacostraca</taxon>
        <taxon>Eucarida</taxon>
        <taxon>Euphausiacea</taxon>
        <taxon>Euphausiidae</taxon>
        <taxon>Meganyctiphanes</taxon>
    </lineage>
</organism>
<evidence type="ECO:0000313" key="7">
    <source>
        <dbReference type="EMBL" id="CAL4067353.1"/>
    </source>
</evidence>
<evidence type="ECO:0000259" key="6">
    <source>
        <dbReference type="SMART" id="SM01202"/>
    </source>
</evidence>
<dbReference type="SUPFAM" id="SSF49562">
    <property type="entry name" value="C2 domain (Calcium/lipid-binding domain, CaLB)"/>
    <property type="match status" value="1"/>
</dbReference>
<dbReference type="Pfam" id="PF00168">
    <property type="entry name" value="C2"/>
    <property type="match status" value="1"/>
</dbReference>
<proteinExistence type="predicted"/>
<evidence type="ECO:0000313" key="8">
    <source>
        <dbReference type="Proteomes" id="UP001497623"/>
    </source>
</evidence>
<dbReference type="GO" id="GO:0007009">
    <property type="term" value="P:plasma membrane organization"/>
    <property type="evidence" value="ECO:0007669"/>
    <property type="project" value="TreeGrafter"/>
</dbReference>
<comment type="caution">
    <text evidence="7">The sequence shown here is derived from an EMBL/GenBank/DDBJ whole genome shotgun (WGS) entry which is preliminary data.</text>
</comment>
<keyword evidence="2" id="KW-0812">Transmembrane</keyword>
<dbReference type="InterPro" id="IPR035892">
    <property type="entry name" value="C2_domain_sf"/>
</dbReference>
<dbReference type="AlphaFoldDB" id="A0AAV2PYW5"/>
<keyword evidence="8" id="KW-1185">Reference proteome</keyword>
<dbReference type="Gene3D" id="2.60.40.150">
    <property type="entry name" value="C2 domain"/>
    <property type="match status" value="1"/>
</dbReference>
<accession>A0AAV2PYW5</accession>
<comment type="subcellular location">
    <subcellularLocation>
        <location evidence="1">Membrane</location>
        <topology evidence="1">Single-pass membrane protein</topology>
    </subcellularLocation>
</comment>
<dbReference type="EMBL" id="CAXKWB010002651">
    <property type="protein sequence ID" value="CAL4067353.1"/>
    <property type="molecule type" value="Genomic_DNA"/>
</dbReference>
<reference evidence="7 8" key="1">
    <citation type="submission" date="2024-05" db="EMBL/GenBank/DDBJ databases">
        <authorList>
            <person name="Wallberg A."/>
        </authorList>
    </citation>
    <scope>NUCLEOTIDE SEQUENCE [LARGE SCALE GENOMIC DNA]</scope>
</reference>
<keyword evidence="3" id="KW-0677">Repeat</keyword>
<evidence type="ECO:0000256" key="4">
    <source>
        <dbReference type="ARBA" id="ARBA00022989"/>
    </source>
</evidence>
<dbReference type="Proteomes" id="UP001497623">
    <property type="component" value="Unassembled WGS sequence"/>
</dbReference>
<evidence type="ECO:0000256" key="1">
    <source>
        <dbReference type="ARBA" id="ARBA00004167"/>
    </source>
</evidence>
<feature type="non-terminal residue" evidence="7">
    <location>
        <position position="141"/>
    </location>
</feature>
<evidence type="ECO:0000256" key="3">
    <source>
        <dbReference type="ARBA" id="ARBA00022737"/>
    </source>
</evidence>
<keyword evidence="5" id="KW-0472">Membrane</keyword>
<dbReference type="SMART" id="SM01202">
    <property type="entry name" value="FerI"/>
    <property type="match status" value="1"/>
</dbReference>
<dbReference type="Pfam" id="PF08151">
    <property type="entry name" value="FerI"/>
    <property type="match status" value="1"/>
</dbReference>
<dbReference type="InterPro" id="IPR000008">
    <property type="entry name" value="C2_dom"/>
</dbReference>
<protein>
    <recommendedName>
        <fullName evidence="6">FerIin domain-containing protein</fullName>
    </recommendedName>
</protein>
<feature type="domain" description="FerIin" evidence="6">
    <location>
        <begin position="52"/>
        <end position="122"/>
    </location>
</feature>
<sequence length="141" mass="15742">RVHKGTASPWFDQIFFFQLEENPKELMEKFLQFKVCNSSSLRSGTLIGAFECEIGMVYDQPEHTILNRWLVLANPEEPTPTVQGYLKVSVAVLGPGDVSPDMTARRSDADDVEANLLWSAGVHLQPASFTLAVYCAQNLPR</sequence>
<evidence type="ECO:0000256" key="5">
    <source>
        <dbReference type="ARBA" id="ARBA00023136"/>
    </source>
</evidence>
<feature type="non-terminal residue" evidence="7">
    <location>
        <position position="1"/>
    </location>
</feature>
<gene>
    <name evidence="7" type="ORF">MNOR_LOCUS6429</name>
</gene>
<dbReference type="PANTHER" id="PTHR12546">
    <property type="entry name" value="FER-1-LIKE"/>
    <property type="match status" value="1"/>
</dbReference>
<evidence type="ECO:0000256" key="2">
    <source>
        <dbReference type="ARBA" id="ARBA00022692"/>
    </source>
</evidence>
<name>A0AAV2PYW5_MEGNR</name>
<dbReference type="GO" id="GO:0016020">
    <property type="term" value="C:membrane"/>
    <property type="evidence" value="ECO:0007669"/>
    <property type="project" value="UniProtKB-SubCell"/>
</dbReference>